<keyword evidence="8" id="KW-0496">Mitochondrion</keyword>
<dbReference type="GO" id="GO:0003735">
    <property type="term" value="F:structural constituent of ribosome"/>
    <property type="evidence" value="ECO:0007669"/>
    <property type="project" value="InterPro"/>
</dbReference>
<dbReference type="Proteomes" id="UP000251960">
    <property type="component" value="Chromosome 2"/>
</dbReference>
<accession>A0A3L6FVH5</accession>
<dbReference type="FunFam" id="3.40.50.80:FF:000019">
    <property type="entry name" value="NADH-cytochrome b5 reductase"/>
    <property type="match status" value="1"/>
</dbReference>
<dbReference type="SUPFAM" id="SSF52343">
    <property type="entry name" value="Ferredoxin reductase-like, C-terminal NADP-linked domain"/>
    <property type="match status" value="1"/>
</dbReference>
<dbReference type="CDD" id="cd00427">
    <property type="entry name" value="Ribosomal_L29_HIP"/>
    <property type="match status" value="1"/>
</dbReference>
<comment type="subcellular location">
    <subcellularLocation>
        <location evidence="2">Mitochondrion outer membrane</location>
    </subcellularLocation>
    <subcellularLocation>
        <location evidence="1">Plastid</location>
        <location evidence="1">Chloroplast</location>
    </subcellularLocation>
</comment>
<dbReference type="GO" id="GO:0006412">
    <property type="term" value="P:translation"/>
    <property type="evidence" value="ECO:0007669"/>
    <property type="project" value="InterPro"/>
</dbReference>
<dbReference type="InterPro" id="IPR001433">
    <property type="entry name" value="OxRdtase_FAD/NAD-bd"/>
</dbReference>
<dbReference type="CDD" id="cd06183">
    <property type="entry name" value="cyt_b5_reduct_like"/>
    <property type="match status" value="1"/>
</dbReference>
<gene>
    <name evidence="18" type="primary">RPL29_2</name>
    <name evidence="18" type="ORF">Zm00014a_043585</name>
</gene>
<evidence type="ECO:0000256" key="8">
    <source>
        <dbReference type="ARBA" id="ARBA00022787"/>
    </source>
</evidence>
<dbReference type="GO" id="GO:0016705">
    <property type="term" value="F:oxidoreductase activity, acting on paired donors, with incorporation or reduction of molecular oxygen"/>
    <property type="evidence" value="ECO:0007669"/>
    <property type="project" value="InterPro"/>
</dbReference>
<sequence>MVAMAKREQDLEEIRAMTTEQMEEEVVDLKGELFLLRLKRSARQEFKNNEFSRMHKRIAPMLTVTREREIEQGINKRLSRKLDRKWKQSIVLLVSSVNFDLFKFTLLSVLSVIEDGVHTHVCLFDYESVRQVLFNKSGHFFKDDAHPTILVMLGKGLVLVEGTDWVRNQRVVNPAFGMDKLKDGLDDMAKTYPGRFKIYYVLNQPPENWNGGVGFVSKEMIQSHCPAPAEDIQILRCGPPPMNKAMAAHLDELNYTKEMQFQF</sequence>
<dbReference type="AlphaFoldDB" id="A0A3L6FVH5"/>
<keyword evidence="8" id="KW-1000">Mitochondrion outer membrane</keyword>
<dbReference type="InterPro" id="IPR036396">
    <property type="entry name" value="Cyt_P450_sf"/>
</dbReference>
<dbReference type="ExpressionAtlas" id="A0A3L6FVH5">
    <property type="expression patterns" value="baseline"/>
</dbReference>
<dbReference type="GO" id="GO:1990904">
    <property type="term" value="C:ribonucleoprotein complex"/>
    <property type="evidence" value="ECO:0007669"/>
    <property type="project" value="UniProtKB-KW"/>
</dbReference>
<dbReference type="Pfam" id="PF00831">
    <property type="entry name" value="Ribosomal_L29"/>
    <property type="match status" value="1"/>
</dbReference>
<evidence type="ECO:0000313" key="18">
    <source>
        <dbReference type="EMBL" id="PWZ38877.1"/>
    </source>
</evidence>
<comment type="caution">
    <text evidence="18">The sequence shown here is derived from an EMBL/GenBank/DDBJ whole genome shotgun (WGS) entry which is preliminary data.</text>
</comment>
<keyword evidence="7" id="KW-0812">Transmembrane</keyword>
<name>A0A3L6FVH5_MAIZE</name>
<dbReference type="InterPro" id="IPR001854">
    <property type="entry name" value="Ribosomal_uL29"/>
</dbReference>
<feature type="domain" description="Oxidoreductase FAD/NAD(P)-binding" evidence="17">
    <location>
        <begin position="181"/>
        <end position="246"/>
    </location>
</feature>
<dbReference type="GO" id="GO:0009507">
    <property type="term" value="C:chloroplast"/>
    <property type="evidence" value="ECO:0007669"/>
    <property type="project" value="UniProtKB-SubCell"/>
</dbReference>
<dbReference type="GO" id="GO:0005840">
    <property type="term" value="C:ribosome"/>
    <property type="evidence" value="ECO:0007669"/>
    <property type="project" value="UniProtKB-KW"/>
</dbReference>
<dbReference type="HAMAP" id="MF_00374">
    <property type="entry name" value="Ribosomal_uL29"/>
    <property type="match status" value="1"/>
</dbReference>
<evidence type="ECO:0000256" key="14">
    <source>
        <dbReference type="ARBA" id="ARBA00040028"/>
    </source>
</evidence>
<evidence type="ECO:0000256" key="11">
    <source>
        <dbReference type="ARBA" id="ARBA00022989"/>
    </source>
</evidence>
<dbReference type="InterPro" id="IPR050063">
    <property type="entry name" value="Ribosomal_protein_uL29"/>
</dbReference>
<dbReference type="InterPro" id="IPR039261">
    <property type="entry name" value="FNR_nucleotide-bd"/>
</dbReference>
<dbReference type="PANTHER" id="PTHR10916:SF0">
    <property type="entry name" value="LARGE RIBOSOMAL SUBUNIT PROTEIN UL29C"/>
    <property type="match status" value="1"/>
</dbReference>
<dbReference type="GO" id="GO:0005506">
    <property type="term" value="F:iron ion binding"/>
    <property type="evidence" value="ECO:0007669"/>
    <property type="project" value="InterPro"/>
</dbReference>
<keyword evidence="11" id="KW-1133">Transmembrane helix</keyword>
<comment type="subunit">
    <text evidence="4">Part of the 50S ribosomal subunit.</text>
</comment>
<dbReference type="Gene3D" id="3.40.50.80">
    <property type="entry name" value="Nucleotide-binding domain of ferredoxin-NADP reductase (FNR) module"/>
    <property type="match status" value="1"/>
</dbReference>
<evidence type="ECO:0000313" key="19">
    <source>
        <dbReference type="Proteomes" id="UP000251960"/>
    </source>
</evidence>
<evidence type="ECO:0000256" key="3">
    <source>
        <dbReference type="ARBA" id="ARBA00009254"/>
    </source>
</evidence>
<evidence type="ECO:0000256" key="4">
    <source>
        <dbReference type="ARBA" id="ARBA00011838"/>
    </source>
</evidence>
<dbReference type="SUPFAM" id="SSF48264">
    <property type="entry name" value="Cytochrome P450"/>
    <property type="match status" value="1"/>
</dbReference>
<reference evidence="18 19" key="1">
    <citation type="journal article" date="2018" name="Nat. Genet.">
        <title>Extensive intraspecific gene order and gene structural variations between Mo17 and other maize genomes.</title>
        <authorList>
            <person name="Sun S."/>
            <person name="Zhou Y."/>
            <person name="Chen J."/>
            <person name="Shi J."/>
            <person name="Zhao H."/>
            <person name="Zhao H."/>
            <person name="Song W."/>
            <person name="Zhang M."/>
            <person name="Cui Y."/>
            <person name="Dong X."/>
            <person name="Liu H."/>
            <person name="Ma X."/>
            <person name="Jiao Y."/>
            <person name="Wang B."/>
            <person name="Wei X."/>
            <person name="Stein J.C."/>
            <person name="Glaubitz J.C."/>
            <person name="Lu F."/>
            <person name="Yu G."/>
            <person name="Liang C."/>
            <person name="Fengler K."/>
            <person name="Li B."/>
            <person name="Rafalski A."/>
            <person name="Schnable P.S."/>
            <person name="Ware D.H."/>
            <person name="Buckler E.S."/>
            <person name="Lai J."/>
        </authorList>
    </citation>
    <scope>NUCLEOTIDE SEQUENCE [LARGE SCALE GENOMIC DNA]</scope>
    <source>
        <strain evidence="19">cv. Missouri 17</strain>
        <tissue evidence="18">Seedling</tissue>
    </source>
</reference>
<dbReference type="InterPro" id="IPR036049">
    <property type="entry name" value="Ribosomal_uL29_sf"/>
</dbReference>
<keyword evidence="9" id="KW-0809">Transit peptide</keyword>
<dbReference type="FunFam" id="1.10.287.310:FF:000004">
    <property type="entry name" value="50S ribosomal protein L29, chloroplastic"/>
    <property type="match status" value="1"/>
</dbReference>
<evidence type="ECO:0000256" key="12">
    <source>
        <dbReference type="ARBA" id="ARBA00023136"/>
    </source>
</evidence>
<keyword evidence="12" id="KW-0472">Membrane</keyword>
<evidence type="ECO:0000256" key="10">
    <source>
        <dbReference type="ARBA" id="ARBA00022980"/>
    </source>
</evidence>
<dbReference type="GO" id="GO:0004497">
    <property type="term" value="F:monooxygenase activity"/>
    <property type="evidence" value="ECO:0007669"/>
    <property type="project" value="InterPro"/>
</dbReference>
<comment type="similarity">
    <text evidence="3">Belongs to the universal ribosomal protein uL29 family.</text>
</comment>
<keyword evidence="10 18" id="KW-0689">Ribosomal protein</keyword>
<keyword evidence="5" id="KW-0150">Chloroplast</keyword>
<evidence type="ECO:0000256" key="13">
    <source>
        <dbReference type="ARBA" id="ARBA00023274"/>
    </source>
</evidence>
<dbReference type="Pfam" id="PF00175">
    <property type="entry name" value="NAD_binding_1"/>
    <property type="match status" value="1"/>
</dbReference>
<proteinExistence type="inferred from homology"/>
<evidence type="ECO:0000256" key="9">
    <source>
        <dbReference type="ARBA" id="ARBA00022946"/>
    </source>
</evidence>
<dbReference type="GO" id="GO:0020037">
    <property type="term" value="F:heme binding"/>
    <property type="evidence" value="ECO:0007669"/>
    <property type="project" value="InterPro"/>
</dbReference>
<dbReference type="EMBL" id="NCVQ01000003">
    <property type="protein sequence ID" value="PWZ38877.1"/>
    <property type="molecule type" value="Genomic_DNA"/>
</dbReference>
<evidence type="ECO:0000256" key="5">
    <source>
        <dbReference type="ARBA" id="ARBA00022528"/>
    </source>
</evidence>
<keyword evidence="13" id="KW-0687">Ribonucleoprotein</keyword>
<dbReference type="NCBIfam" id="TIGR00012">
    <property type="entry name" value="L29"/>
    <property type="match status" value="1"/>
</dbReference>
<dbReference type="Gene3D" id="1.10.287.310">
    <property type="match status" value="1"/>
</dbReference>
<protein>
    <recommendedName>
        <fullName evidence="14">Large ribosomal subunit protein uL29c</fullName>
    </recommendedName>
    <alternativeName>
        <fullName evidence="15">50S ribosomal protein L29, chloroplastic</fullName>
    </alternativeName>
    <alternativeName>
        <fullName evidence="16">CL29</fullName>
    </alternativeName>
</protein>
<evidence type="ECO:0000259" key="17">
    <source>
        <dbReference type="Pfam" id="PF00175"/>
    </source>
</evidence>
<evidence type="ECO:0000256" key="2">
    <source>
        <dbReference type="ARBA" id="ARBA00004294"/>
    </source>
</evidence>
<evidence type="ECO:0000256" key="7">
    <source>
        <dbReference type="ARBA" id="ARBA00022692"/>
    </source>
</evidence>
<keyword evidence="6" id="KW-0934">Plastid</keyword>
<organism evidence="18 19">
    <name type="scientific">Zea mays</name>
    <name type="common">Maize</name>
    <dbReference type="NCBI Taxonomy" id="4577"/>
    <lineage>
        <taxon>Eukaryota</taxon>
        <taxon>Viridiplantae</taxon>
        <taxon>Streptophyta</taxon>
        <taxon>Embryophyta</taxon>
        <taxon>Tracheophyta</taxon>
        <taxon>Spermatophyta</taxon>
        <taxon>Magnoliopsida</taxon>
        <taxon>Liliopsida</taxon>
        <taxon>Poales</taxon>
        <taxon>Poaceae</taxon>
        <taxon>PACMAD clade</taxon>
        <taxon>Panicoideae</taxon>
        <taxon>Andropogonodae</taxon>
        <taxon>Andropogoneae</taxon>
        <taxon>Tripsacinae</taxon>
        <taxon>Zea</taxon>
    </lineage>
</organism>
<evidence type="ECO:0000256" key="6">
    <source>
        <dbReference type="ARBA" id="ARBA00022640"/>
    </source>
</evidence>
<dbReference type="PANTHER" id="PTHR10916">
    <property type="entry name" value="60S RIBOSOMAL PROTEIN L35/50S RIBOSOMAL PROTEIN L29"/>
    <property type="match status" value="1"/>
</dbReference>
<dbReference type="SUPFAM" id="SSF46561">
    <property type="entry name" value="Ribosomal protein L29 (L29p)"/>
    <property type="match status" value="1"/>
</dbReference>
<dbReference type="GO" id="GO:0005741">
    <property type="term" value="C:mitochondrial outer membrane"/>
    <property type="evidence" value="ECO:0007669"/>
    <property type="project" value="UniProtKB-SubCell"/>
</dbReference>
<evidence type="ECO:0000256" key="15">
    <source>
        <dbReference type="ARBA" id="ARBA00042960"/>
    </source>
</evidence>
<evidence type="ECO:0000256" key="1">
    <source>
        <dbReference type="ARBA" id="ARBA00004229"/>
    </source>
</evidence>
<evidence type="ECO:0000256" key="16">
    <source>
        <dbReference type="ARBA" id="ARBA00082774"/>
    </source>
</evidence>